<keyword evidence="3" id="KW-1185">Reference proteome</keyword>
<evidence type="ECO:0000313" key="3">
    <source>
        <dbReference type="Proteomes" id="UP001497512"/>
    </source>
</evidence>
<gene>
    <name evidence="2" type="ORF">CSSPTR1EN2_LOCUS908</name>
</gene>
<proteinExistence type="predicted"/>
<reference evidence="2 3" key="1">
    <citation type="submission" date="2024-02" db="EMBL/GenBank/DDBJ databases">
        <authorList>
            <consortium name="ELIXIR-Norway"/>
            <consortium name="Elixir Norway"/>
        </authorList>
    </citation>
    <scope>NUCLEOTIDE SEQUENCE [LARGE SCALE GENOMIC DNA]</scope>
</reference>
<evidence type="ECO:0000256" key="1">
    <source>
        <dbReference type="SAM" id="MobiDB-lite"/>
    </source>
</evidence>
<organism evidence="2 3">
    <name type="scientific">Sphagnum troendelagicum</name>
    <dbReference type="NCBI Taxonomy" id="128251"/>
    <lineage>
        <taxon>Eukaryota</taxon>
        <taxon>Viridiplantae</taxon>
        <taxon>Streptophyta</taxon>
        <taxon>Embryophyta</taxon>
        <taxon>Bryophyta</taxon>
        <taxon>Sphagnophytina</taxon>
        <taxon>Sphagnopsida</taxon>
        <taxon>Sphagnales</taxon>
        <taxon>Sphagnaceae</taxon>
        <taxon>Sphagnum</taxon>
    </lineage>
</organism>
<protein>
    <recommendedName>
        <fullName evidence="4">Ribosomal protein S4</fullName>
    </recommendedName>
</protein>
<dbReference type="Proteomes" id="UP001497512">
    <property type="component" value="Chromosome 1"/>
</dbReference>
<evidence type="ECO:0000313" key="2">
    <source>
        <dbReference type="EMBL" id="CAK9190474.1"/>
    </source>
</evidence>
<evidence type="ECO:0008006" key="4">
    <source>
        <dbReference type="Google" id="ProtNLM"/>
    </source>
</evidence>
<name>A0ABP0T9S0_9BRYO</name>
<accession>A0ABP0T9S0</accession>
<sequence length="202" mass="22431">MVAPPLAHALGLDQEMAEHTASPPHLLKRTQQGTSLLSNHESTPRAKLNFGIIGPAITPTDGKTASDNPFTETAEEAHRIDHLQKLNKDLRGAWTFQGRKKLSIRIVSPRQDPTQHLSHTPRLASTPGGKRGQTHSVLHHTYFNSLGIPVPAGQDFCKARVWPVLLRDKNERKHILVHVRNQGPPDLSISIRVASPPKERWT</sequence>
<feature type="region of interest" description="Disordered" evidence="1">
    <location>
        <begin position="110"/>
        <end position="132"/>
    </location>
</feature>
<dbReference type="EMBL" id="OZ019893">
    <property type="protein sequence ID" value="CAK9190474.1"/>
    <property type="molecule type" value="Genomic_DNA"/>
</dbReference>